<gene>
    <name evidence="2" type="ORF">MPP7335_01566</name>
</gene>
<dbReference type="InterPro" id="IPR056132">
    <property type="entry name" value="DUF7715"/>
</dbReference>
<evidence type="ECO:0000313" key="2">
    <source>
        <dbReference type="EMBL" id="SRX79828.1"/>
    </source>
</evidence>
<dbReference type="Proteomes" id="UP000252008">
    <property type="component" value="Unassembled WGS sequence"/>
</dbReference>
<accession>A0A375YFG4</accession>
<evidence type="ECO:0000259" key="1">
    <source>
        <dbReference type="Pfam" id="PF24831"/>
    </source>
</evidence>
<dbReference type="RefSeq" id="WP_083142227.1">
    <property type="nucleotide sequence ID" value="NZ_MVID01000003.1"/>
</dbReference>
<dbReference type="AlphaFoldDB" id="A0A375YFG4"/>
<proteinExistence type="predicted"/>
<sequence length="126" mass="13868">MKILVATGHTQGIHPGDYHYCIERELVWIQEPCGRDLRDPEGPCGCGRGFAGAASHRATTTAMVVESEMTRDDMVLAFQTSLEDGGWPPEWAEDVTDENLDIAARLPAGAIITRKLESFFVRGAMF</sequence>
<name>A0A375YFG4_MYCPF</name>
<organism evidence="2 3">
    <name type="scientific">Mycolicibacterium parafortuitum</name>
    <name type="common">Mycobacterium parafortuitum</name>
    <dbReference type="NCBI Taxonomy" id="39692"/>
    <lineage>
        <taxon>Bacteria</taxon>
        <taxon>Bacillati</taxon>
        <taxon>Actinomycetota</taxon>
        <taxon>Actinomycetes</taxon>
        <taxon>Mycobacteriales</taxon>
        <taxon>Mycobacteriaceae</taxon>
        <taxon>Mycolicibacterium</taxon>
    </lineage>
</organism>
<evidence type="ECO:0000313" key="3">
    <source>
        <dbReference type="Proteomes" id="UP000252008"/>
    </source>
</evidence>
<keyword evidence="3" id="KW-1185">Reference proteome</keyword>
<dbReference type="EMBL" id="UEGS01000001">
    <property type="protein sequence ID" value="SRX79828.1"/>
    <property type="molecule type" value="Genomic_DNA"/>
</dbReference>
<dbReference type="STRING" id="39692.BST38_05375"/>
<reference evidence="2 3" key="1">
    <citation type="submission" date="2018-05" db="EMBL/GenBank/DDBJ databases">
        <authorList>
            <consortium name="IHU Genomes"/>
        </authorList>
    </citation>
    <scope>NUCLEOTIDE SEQUENCE [LARGE SCALE GENOMIC DNA]</scope>
    <source>
        <strain evidence="2 3">P7335</strain>
    </source>
</reference>
<feature type="domain" description="DUF7715" evidence="1">
    <location>
        <begin position="1"/>
        <end position="123"/>
    </location>
</feature>
<dbReference type="Pfam" id="PF24831">
    <property type="entry name" value="DUF7715"/>
    <property type="match status" value="1"/>
</dbReference>
<protein>
    <recommendedName>
        <fullName evidence="1">DUF7715 domain-containing protein</fullName>
    </recommendedName>
</protein>